<keyword evidence="4" id="KW-1185">Reference proteome</keyword>
<comment type="similarity">
    <text evidence="1">Belongs to the UDP-glycosyltransferase family.</text>
</comment>
<dbReference type="Proteomes" id="UP001603857">
    <property type="component" value="Unassembled WGS sequence"/>
</dbReference>
<evidence type="ECO:0000256" key="1">
    <source>
        <dbReference type="ARBA" id="ARBA00009995"/>
    </source>
</evidence>
<dbReference type="Pfam" id="PF00201">
    <property type="entry name" value="UDPGT"/>
    <property type="match status" value="1"/>
</dbReference>
<reference evidence="3 4" key="1">
    <citation type="submission" date="2024-08" db="EMBL/GenBank/DDBJ databases">
        <title>Insights into the chromosomal genome structure of Flemingia macrophylla.</title>
        <authorList>
            <person name="Ding Y."/>
            <person name="Zhao Y."/>
            <person name="Bi W."/>
            <person name="Wu M."/>
            <person name="Zhao G."/>
            <person name="Gong Y."/>
            <person name="Li W."/>
            <person name="Zhang P."/>
        </authorList>
    </citation>
    <scope>NUCLEOTIDE SEQUENCE [LARGE SCALE GENOMIC DNA]</scope>
    <source>
        <strain evidence="3">DYQJB</strain>
        <tissue evidence="3">Leaf</tissue>
    </source>
</reference>
<dbReference type="SUPFAM" id="SSF53756">
    <property type="entry name" value="UDP-Glycosyltransferase/glycogen phosphorylase"/>
    <property type="match status" value="1"/>
</dbReference>
<dbReference type="PANTHER" id="PTHR11926:SF1412">
    <property type="entry name" value="UDP-GLYCOSYLTRANSFERASE 83A1-LIKE"/>
    <property type="match status" value="1"/>
</dbReference>
<organism evidence="3 4">
    <name type="scientific">Flemingia macrophylla</name>
    <dbReference type="NCBI Taxonomy" id="520843"/>
    <lineage>
        <taxon>Eukaryota</taxon>
        <taxon>Viridiplantae</taxon>
        <taxon>Streptophyta</taxon>
        <taxon>Embryophyta</taxon>
        <taxon>Tracheophyta</taxon>
        <taxon>Spermatophyta</taxon>
        <taxon>Magnoliopsida</taxon>
        <taxon>eudicotyledons</taxon>
        <taxon>Gunneridae</taxon>
        <taxon>Pentapetalae</taxon>
        <taxon>rosids</taxon>
        <taxon>fabids</taxon>
        <taxon>Fabales</taxon>
        <taxon>Fabaceae</taxon>
        <taxon>Papilionoideae</taxon>
        <taxon>50 kb inversion clade</taxon>
        <taxon>NPAAA clade</taxon>
        <taxon>indigoferoid/millettioid clade</taxon>
        <taxon>Phaseoleae</taxon>
        <taxon>Flemingia</taxon>
    </lineage>
</organism>
<dbReference type="PANTHER" id="PTHR11926">
    <property type="entry name" value="GLUCOSYL/GLUCURONOSYL TRANSFERASES"/>
    <property type="match status" value="1"/>
</dbReference>
<evidence type="ECO:0000313" key="3">
    <source>
        <dbReference type="EMBL" id="KAL2335447.1"/>
    </source>
</evidence>
<gene>
    <name evidence="3" type="ORF">Fmac_016660</name>
</gene>
<sequence>MSMATVLVLPFPVQGHVNPMAILSERLVEHGFKVIFVNTDFNHKRVVSSMVEQQHESLIKLVSVPDGLAPDDDRLDFGKTLDAILSSMPTSLEKLIEDIHLEGENKISFIVADFFMAWAMDVAAKFGIKGAIFCPCSAAVFASVYSIPKLLHDGILNSDEDLACMNWLDQQPQGSVTYVAFGSLTIFYQNQFNELALGLDLTNRPFLWVVRQDTKMAYPSEFQGHKGKIVAWAPQQKVLNHCAISCFVTHCGWNSTMESLFNGVSLLCWPYFADQIYNKTHICDELGVGLGLNSNENGFVSRWEIKRKLDELLSDEKIRTRSLKLKEKVRVNQGLSLENINKFVKCLKE</sequence>
<accession>A0ABD1MIR3</accession>
<dbReference type="GO" id="GO:0016740">
    <property type="term" value="F:transferase activity"/>
    <property type="evidence" value="ECO:0007669"/>
    <property type="project" value="UniProtKB-KW"/>
</dbReference>
<dbReference type="Gene3D" id="3.40.50.2000">
    <property type="entry name" value="Glycogen Phosphorylase B"/>
    <property type="match status" value="2"/>
</dbReference>
<evidence type="ECO:0000256" key="2">
    <source>
        <dbReference type="ARBA" id="ARBA00022679"/>
    </source>
</evidence>
<dbReference type="EMBL" id="JBGMDY010000005">
    <property type="protein sequence ID" value="KAL2335447.1"/>
    <property type="molecule type" value="Genomic_DNA"/>
</dbReference>
<proteinExistence type="inferred from homology"/>
<evidence type="ECO:0008006" key="5">
    <source>
        <dbReference type="Google" id="ProtNLM"/>
    </source>
</evidence>
<keyword evidence="2" id="KW-0808">Transferase</keyword>
<evidence type="ECO:0000313" key="4">
    <source>
        <dbReference type="Proteomes" id="UP001603857"/>
    </source>
</evidence>
<dbReference type="AlphaFoldDB" id="A0ABD1MIR3"/>
<protein>
    <recommendedName>
        <fullName evidence="5">UDP-glycosyltransferase 83A1-like</fullName>
    </recommendedName>
</protein>
<dbReference type="InterPro" id="IPR002213">
    <property type="entry name" value="UDP_glucos_trans"/>
</dbReference>
<comment type="caution">
    <text evidence="3">The sequence shown here is derived from an EMBL/GenBank/DDBJ whole genome shotgun (WGS) entry which is preliminary data.</text>
</comment>
<name>A0ABD1MIR3_9FABA</name>
<dbReference type="CDD" id="cd03784">
    <property type="entry name" value="GT1_Gtf-like"/>
    <property type="match status" value="1"/>
</dbReference>
<dbReference type="FunFam" id="3.40.50.2000:FF:000061">
    <property type="entry name" value="UDP-glycosyltransferase 83A1"/>
    <property type="match status" value="1"/>
</dbReference>